<protein>
    <submittedName>
        <fullName evidence="1">Uncharacterized protein</fullName>
    </submittedName>
</protein>
<name>A0A834C9M3_ORYME</name>
<dbReference type="Proteomes" id="UP000646548">
    <property type="component" value="Unassembled WGS sequence"/>
</dbReference>
<organism evidence="1 2">
    <name type="scientific">Oryzias melastigma</name>
    <name type="common">Marine medaka</name>
    <dbReference type="NCBI Taxonomy" id="30732"/>
    <lineage>
        <taxon>Eukaryota</taxon>
        <taxon>Metazoa</taxon>
        <taxon>Chordata</taxon>
        <taxon>Craniata</taxon>
        <taxon>Vertebrata</taxon>
        <taxon>Euteleostomi</taxon>
        <taxon>Actinopterygii</taxon>
        <taxon>Neopterygii</taxon>
        <taxon>Teleostei</taxon>
        <taxon>Neoteleostei</taxon>
        <taxon>Acanthomorphata</taxon>
        <taxon>Ovalentaria</taxon>
        <taxon>Atherinomorphae</taxon>
        <taxon>Beloniformes</taxon>
        <taxon>Adrianichthyidae</taxon>
        <taxon>Oryziinae</taxon>
        <taxon>Oryzias</taxon>
    </lineage>
</organism>
<gene>
    <name evidence="1" type="ORF">FQA47_023297</name>
</gene>
<dbReference type="AlphaFoldDB" id="A0A834C9M3"/>
<reference evidence="1" key="1">
    <citation type="journal article" name="BMC Genomics">
        <title>Long-read sequencing and de novo genome assembly of marine medaka (Oryzias melastigma).</title>
        <authorList>
            <person name="Liang P."/>
            <person name="Saqib H.S.A."/>
            <person name="Ni X."/>
            <person name="Shen Y."/>
        </authorList>
    </citation>
    <scope>NUCLEOTIDE SEQUENCE</scope>
    <source>
        <strain evidence="1">Bigg-433</strain>
    </source>
</reference>
<evidence type="ECO:0000313" key="1">
    <source>
        <dbReference type="EMBL" id="KAF6727843.1"/>
    </source>
</evidence>
<comment type="caution">
    <text evidence="1">The sequence shown here is derived from an EMBL/GenBank/DDBJ whole genome shotgun (WGS) entry which is preliminary data.</text>
</comment>
<dbReference type="EMBL" id="WKFB01000297">
    <property type="protein sequence ID" value="KAF6727843.1"/>
    <property type="molecule type" value="Genomic_DNA"/>
</dbReference>
<sequence length="97" mass="11243">MDEHQSHAKKSSCLTCKQHYKLNAKSNRPITVQEIVGSTSIYREKQSASSSSSLVHQHQRNERTLHSFITTFGRSPQSSYMFSYGLQQRQRKFTEFS</sequence>
<proteinExistence type="predicted"/>
<evidence type="ECO:0000313" key="2">
    <source>
        <dbReference type="Proteomes" id="UP000646548"/>
    </source>
</evidence>
<accession>A0A834C9M3</accession>